<evidence type="ECO:0000256" key="4">
    <source>
        <dbReference type="ARBA" id="ARBA00022679"/>
    </source>
</evidence>
<dbReference type="Proteomes" id="UP001152795">
    <property type="component" value="Unassembled WGS sequence"/>
</dbReference>
<reference evidence="5" key="1">
    <citation type="submission" date="2020-04" db="EMBL/GenBank/DDBJ databases">
        <authorList>
            <person name="Alioto T."/>
            <person name="Alioto T."/>
            <person name="Gomez Garrido J."/>
        </authorList>
    </citation>
    <scope>NUCLEOTIDE SEQUENCE</scope>
    <source>
        <strain evidence="5">A484AB</strain>
    </source>
</reference>
<comment type="caution">
    <text evidence="5">The sequence shown here is derived from an EMBL/GenBank/DDBJ whole genome shotgun (WGS) entry which is preliminary data.</text>
</comment>
<feature type="non-terminal residue" evidence="5">
    <location>
        <position position="1"/>
    </location>
</feature>
<protein>
    <submittedName>
        <fullName evidence="5">EEF1A lysine methyltransferase 1</fullName>
    </submittedName>
</protein>
<evidence type="ECO:0000256" key="2">
    <source>
        <dbReference type="ARBA" id="ARBA00022490"/>
    </source>
</evidence>
<keyword evidence="2" id="KW-0963">Cytoplasm</keyword>
<dbReference type="PROSITE" id="PS00092">
    <property type="entry name" value="N6_MTASE"/>
    <property type="match status" value="1"/>
</dbReference>
<evidence type="ECO:0000256" key="1">
    <source>
        <dbReference type="ARBA" id="ARBA00004496"/>
    </source>
</evidence>
<dbReference type="GO" id="GO:0005737">
    <property type="term" value="C:cytoplasm"/>
    <property type="evidence" value="ECO:0007669"/>
    <property type="project" value="UniProtKB-SubCell"/>
</dbReference>
<proteinExistence type="predicted"/>
<comment type="subcellular location">
    <subcellularLocation>
        <location evidence="1">Cytoplasm</location>
    </subcellularLocation>
</comment>
<dbReference type="Pfam" id="PF10237">
    <property type="entry name" value="N6-adenineMlase"/>
    <property type="match status" value="1"/>
</dbReference>
<evidence type="ECO:0000313" key="5">
    <source>
        <dbReference type="EMBL" id="CAB4042199.1"/>
    </source>
</evidence>
<keyword evidence="6" id="KW-1185">Reference proteome</keyword>
<dbReference type="InterPro" id="IPR041370">
    <property type="entry name" value="Mlase_EEF1AKMT1/ZCCHC4"/>
</dbReference>
<organism evidence="5 6">
    <name type="scientific">Paramuricea clavata</name>
    <name type="common">Red gorgonian</name>
    <name type="synonym">Violescent sea-whip</name>
    <dbReference type="NCBI Taxonomy" id="317549"/>
    <lineage>
        <taxon>Eukaryota</taxon>
        <taxon>Metazoa</taxon>
        <taxon>Cnidaria</taxon>
        <taxon>Anthozoa</taxon>
        <taxon>Octocorallia</taxon>
        <taxon>Malacalcyonacea</taxon>
        <taxon>Plexauridae</taxon>
        <taxon>Paramuricea</taxon>
    </lineage>
</organism>
<name>A0A7D9M1X4_PARCT</name>
<dbReference type="AlphaFoldDB" id="A0A7D9M1X4"/>
<dbReference type="InterPro" id="IPR002052">
    <property type="entry name" value="DNA_methylase_N6_adenine_CS"/>
</dbReference>
<dbReference type="SUPFAM" id="SSF53335">
    <property type="entry name" value="S-adenosyl-L-methionine-dependent methyltransferases"/>
    <property type="match status" value="1"/>
</dbReference>
<evidence type="ECO:0000256" key="3">
    <source>
        <dbReference type="ARBA" id="ARBA00022603"/>
    </source>
</evidence>
<dbReference type="GO" id="GO:0032259">
    <property type="term" value="P:methylation"/>
    <property type="evidence" value="ECO:0007669"/>
    <property type="project" value="UniProtKB-KW"/>
</dbReference>
<gene>
    <name evidence="5" type="ORF">PACLA_8A047293</name>
</gene>
<dbReference type="InterPro" id="IPR029063">
    <property type="entry name" value="SAM-dependent_MTases_sf"/>
</dbReference>
<dbReference type="GO" id="GO:0003676">
    <property type="term" value="F:nucleic acid binding"/>
    <property type="evidence" value="ECO:0007669"/>
    <property type="project" value="InterPro"/>
</dbReference>
<dbReference type="GO" id="GO:0016279">
    <property type="term" value="F:protein-lysine N-methyltransferase activity"/>
    <property type="evidence" value="ECO:0007669"/>
    <property type="project" value="InterPro"/>
</dbReference>
<keyword evidence="3 5" id="KW-0489">Methyltransferase</keyword>
<sequence>QIKQDGCEIYLFEYDKRFAVFGRDFVFYDYNEPLNIPAHIPEKSFDVVFADPPFLTEECFTKVAKTVNYLMKDKLIICTGLQVQETIEKLFKAKPCRFIPQHRSSLMNAFRCYTNYDSKLNL</sequence>
<dbReference type="EMBL" id="CACRXK020029666">
    <property type="protein sequence ID" value="CAB4042199.1"/>
    <property type="molecule type" value="Genomic_DNA"/>
</dbReference>
<dbReference type="PANTHER" id="PTHR13200:SF0">
    <property type="entry name" value="EEF1A LYSINE METHYLTRANSFERASE 1"/>
    <property type="match status" value="1"/>
</dbReference>
<evidence type="ECO:0000313" key="6">
    <source>
        <dbReference type="Proteomes" id="UP001152795"/>
    </source>
</evidence>
<accession>A0A7D9M1X4</accession>
<dbReference type="PANTHER" id="PTHR13200">
    <property type="entry name" value="EEF1A LYSINE METHYLTRANSFERASE 1"/>
    <property type="match status" value="1"/>
</dbReference>
<dbReference type="InterPro" id="IPR019369">
    <property type="entry name" value="Efm5/EEF1AKMT1"/>
</dbReference>
<keyword evidence="4" id="KW-0808">Transferase</keyword>
<dbReference type="OrthoDB" id="206354at2759"/>